<comment type="caution">
    <text evidence="4">The sequence shown here is derived from an EMBL/GenBank/DDBJ whole genome shotgun (WGS) entry which is preliminary data.</text>
</comment>
<dbReference type="VEuPathDB" id="FungiDB:RhiirFUN_000206"/>
<dbReference type="GO" id="GO:0007165">
    <property type="term" value="P:signal transduction"/>
    <property type="evidence" value="ECO:0007669"/>
    <property type="project" value="TreeGrafter"/>
</dbReference>
<feature type="compositionally biased region" description="Acidic residues" evidence="1">
    <location>
        <begin position="170"/>
        <end position="182"/>
    </location>
</feature>
<dbReference type="GO" id="GO:0005737">
    <property type="term" value="C:cytoplasm"/>
    <property type="evidence" value="ECO:0007669"/>
    <property type="project" value="TreeGrafter"/>
</dbReference>
<feature type="compositionally biased region" description="Basic and acidic residues" evidence="1">
    <location>
        <begin position="151"/>
        <end position="161"/>
    </location>
</feature>
<dbReference type="InterPro" id="IPR000719">
    <property type="entry name" value="Prot_kinase_dom"/>
</dbReference>
<sequence length="271" mass="31885">MRLKHIQRLDVALRISDMGLSGKVGNIDNEVCGVMPYIAPEVLRGDPYTQAADIYSFALDICKDNTRPSINDLEVPECYIDLMKRCWDPDPKNRPNVKETCDLIELFHKSYTTKYSKSPEIKQQFEEVEKHRKSNLPTKSQIKKIRKLKKQKEVPEQHEEENSTPNKNDENDEYDEYDENDQSDTHPQAIYTHGNLIKQMMFIIAGIMAMTFDDAFVSIIGLRTCEYRNCFSFLLIPDFSCFIFLFFLLFISKLSFIYLWLFINFFILFKY</sequence>
<dbReference type="InterPro" id="IPR050167">
    <property type="entry name" value="Ser_Thr_protein_kinase"/>
</dbReference>
<evidence type="ECO:0000256" key="1">
    <source>
        <dbReference type="SAM" id="MobiDB-lite"/>
    </source>
</evidence>
<name>A0A915ZJY4_9GLOM</name>
<dbReference type="GO" id="GO:0004672">
    <property type="term" value="F:protein kinase activity"/>
    <property type="evidence" value="ECO:0007669"/>
    <property type="project" value="InterPro"/>
</dbReference>
<feature type="transmembrane region" description="Helical" evidence="2">
    <location>
        <begin position="242"/>
        <end position="269"/>
    </location>
</feature>
<proteinExistence type="predicted"/>
<dbReference type="OrthoDB" id="2418193at2759"/>
<feature type="transmembrane region" description="Helical" evidence="2">
    <location>
        <begin position="200"/>
        <end position="222"/>
    </location>
</feature>
<dbReference type="GO" id="GO:0005524">
    <property type="term" value="F:ATP binding"/>
    <property type="evidence" value="ECO:0007669"/>
    <property type="project" value="InterPro"/>
</dbReference>
<gene>
    <name evidence="4" type="ORF">CHRIB12_LOCUS15681</name>
</gene>
<dbReference type="Proteomes" id="UP000684084">
    <property type="component" value="Unassembled WGS sequence"/>
</dbReference>
<evidence type="ECO:0000256" key="2">
    <source>
        <dbReference type="SAM" id="Phobius"/>
    </source>
</evidence>
<dbReference type="PROSITE" id="PS50011">
    <property type="entry name" value="PROTEIN_KINASE_DOM"/>
    <property type="match status" value="1"/>
</dbReference>
<reference evidence="4" key="1">
    <citation type="submission" date="2020-05" db="EMBL/GenBank/DDBJ databases">
        <authorList>
            <person name="Rincon C."/>
            <person name="Sanders R I."/>
            <person name="Robbins C."/>
            <person name="Chaturvedi A."/>
        </authorList>
    </citation>
    <scope>NUCLEOTIDE SEQUENCE</scope>
    <source>
        <strain evidence="4">CHB12</strain>
    </source>
</reference>
<organism evidence="4 5">
    <name type="scientific">Rhizophagus irregularis</name>
    <dbReference type="NCBI Taxonomy" id="588596"/>
    <lineage>
        <taxon>Eukaryota</taxon>
        <taxon>Fungi</taxon>
        <taxon>Fungi incertae sedis</taxon>
        <taxon>Mucoromycota</taxon>
        <taxon>Glomeromycotina</taxon>
        <taxon>Glomeromycetes</taxon>
        <taxon>Glomerales</taxon>
        <taxon>Glomeraceae</taxon>
        <taxon>Rhizophagus</taxon>
    </lineage>
</organism>
<accession>A0A915ZJY4</accession>
<feature type="region of interest" description="Disordered" evidence="1">
    <location>
        <begin position="147"/>
        <end position="186"/>
    </location>
</feature>
<keyword evidence="2" id="KW-1133">Transmembrane helix</keyword>
<evidence type="ECO:0000259" key="3">
    <source>
        <dbReference type="PROSITE" id="PS50011"/>
    </source>
</evidence>
<feature type="domain" description="Protein kinase" evidence="3">
    <location>
        <begin position="1"/>
        <end position="111"/>
    </location>
</feature>
<dbReference type="PANTHER" id="PTHR23257">
    <property type="entry name" value="SERINE-THREONINE PROTEIN KINASE"/>
    <property type="match status" value="1"/>
</dbReference>
<keyword evidence="2" id="KW-0472">Membrane</keyword>
<dbReference type="AlphaFoldDB" id="A0A915ZJY4"/>
<protein>
    <recommendedName>
        <fullName evidence="3">Protein kinase domain-containing protein</fullName>
    </recommendedName>
</protein>
<dbReference type="PANTHER" id="PTHR23257:SF958">
    <property type="entry name" value="SERINE_THREONINE-PROTEIN KINASE WNK4"/>
    <property type="match status" value="1"/>
</dbReference>
<dbReference type="VEuPathDB" id="FungiDB:RhiirFUN_010574"/>
<evidence type="ECO:0000313" key="5">
    <source>
        <dbReference type="Proteomes" id="UP000684084"/>
    </source>
</evidence>
<evidence type="ECO:0000313" key="4">
    <source>
        <dbReference type="EMBL" id="CAB5377300.1"/>
    </source>
</evidence>
<dbReference type="EMBL" id="CAGKOT010000037">
    <property type="protein sequence ID" value="CAB5377300.1"/>
    <property type="molecule type" value="Genomic_DNA"/>
</dbReference>
<keyword evidence="2" id="KW-0812">Transmembrane</keyword>